<keyword evidence="1" id="KW-0812">Transmembrane</keyword>
<keyword evidence="1" id="KW-1133">Transmembrane helix</keyword>
<name>A0A380LKW8_9FIRM</name>
<sequence>MLSFTNKKKKFFYPIQKQRENTTYRSINGYISSGALVCFFILLQVTSLISLYLLDHAYLIEANKQSTIDLSCISYAKAMIQHNERIRQCHFDPKDLILEKSEVINDVFVTFRDENTFIDCMYEKKEKKVHMRIYYDTQGIFDMDFL</sequence>
<organism evidence="2 3">
    <name type="scientific">Faecalicoccus pleomorphus</name>
    <dbReference type="NCBI Taxonomy" id="1323"/>
    <lineage>
        <taxon>Bacteria</taxon>
        <taxon>Bacillati</taxon>
        <taxon>Bacillota</taxon>
        <taxon>Erysipelotrichia</taxon>
        <taxon>Erysipelotrichales</taxon>
        <taxon>Erysipelotrichaceae</taxon>
        <taxon>Faecalicoccus</taxon>
    </lineage>
</organism>
<keyword evidence="1" id="KW-0472">Membrane</keyword>
<dbReference type="RefSeq" id="WP_147285011.1">
    <property type="nucleotide sequence ID" value="NZ_UHFX01000003.1"/>
</dbReference>
<evidence type="ECO:0000313" key="2">
    <source>
        <dbReference type="EMBL" id="SUO03845.1"/>
    </source>
</evidence>
<gene>
    <name evidence="2" type="ORF">NCTC11087_00723</name>
</gene>
<keyword evidence="3" id="KW-1185">Reference proteome</keyword>
<dbReference type="Proteomes" id="UP000255523">
    <property type="component" value="Unassembled WGS sequence"/>
</dbReference>
<protein>
    <submittedName>
        <fullName evidence="2">Uncharacterized protein</fullName>
    </submittedName>
</protein>
<feature type="transmembrane region" description="Helical" evidence="1">
    <location>
        <begin position="30"/>
        <end position="54"/>
    </location>
</feature>
<accession>A0A380LKW8</accession>
<dbReference type="OrthoDB" id="1655859at2"/>
<dbReference type="AlphaFoldDB" id="A0A380LKW8"/>
<reference evidence="2 3" key="1">
    <citation type="submission" date="2018-06" db="EMBL/GenBank/DDBJ databases">
        <authorList>
            <consortium name="Pathogen Informatics"/>
            <person name="Doyle S."/>
        </authorList>
    </citation>
    <scope>NUCLEOTIDE SEQUENCE [LARGE SCALE GENOMIC DNA]</scope>
    <source>
        <strain evidence="2 3">NCTC11087</strain>
    </source>
</reference>
<dbReference type="EMBL" id="UHFX01000003">
    <property type="protein sequence ID" value="SUO03845.1"/>
    <property type="molecule type" value="Genomic_DNA"/>
</dbReference>
<dbReference type="GeneID" id="77461701"/>
<proteinExistence type="predicted"/>
<evidence type="ECO:0000256" key="1">
    <source>
        <dbReference type="SAM" id="Phobius"/>
    </source>
</evidence>
<evidence type="ECO:0000313" key="3">
    <source>
        <dbReference type="Proteomes" id="UP000255523"/>
    </source>
</evidence>